<keyword evidence="1" id="KW-1133">Transmembrane helix</keyword>
<dbReference type="EMBL" id="JADMCD010000001">
    <property type="protein sequence ID" value="MBF8639425.1"/>
    <property type="molecule type" value="Genomic_DNA"/>
</dbReference>
<keyword evidence="1" id="KW-0812">Transmembrane</keyword>
<evidence type="ECO:0000256" key="1">
    <source>
        <dbReference type="SAM" id="Phobius"/>
    </source>
</evidence>
<dbReference type="PANTHER" id="PTHR38690:SF1">
    <property type="entry name" value="PROTEASE"/>
    <property type="match status" value="1"/>
</dbReference>
<organism evidence="4 5">
    <name type="scientific">Pseudomonas luteola</name>
    <dbReference type="NCBI Taxonomy" id="47886"/>
    <lineage>
        <taxon>Bacteria</taxon>
        <taxon>Pseudomonadati</taxon>
        <taxon>Pseudomonadota</taxon>
        <taxon>Gammaproteobacteria</taxon>
        <taxon>Pseudomonadales</taxon>
        <taxon>Pseudomonadaceae</taxon>
        <taxon>Pseudomonas</taxon>
    </lineage>
</organism>
<proteinExistence type="predicted"/>
<evidence type="ECO:0000313" key="3">
    <source>
        <dbReference type="EMBL" id="MBF8639425.1"/>
    </source>
</evidence>
<dbReference type="NCBIfam" id="TIGR02099">
    <property type="entry name" value="YhdP family protein"/>
    <property type="match status" value="1"/>
</dbReference>
<feature type="transmembrane region" description="Helical" evidence="1">
    <location>
        <begin position="1233"/>
        <end position="1252"/>
    </location>
</feature>
<dbReference type="EMBL" id="UAUF01000013">
    <property type="protein sequence ID" value="SPZ10075.1"/>
    <property type="molecule type" value="Genomic_DNA"/>
</dbReference>
<accession>A0A2X2DCT5</accession>
<evidence type="ECO:0000313" key="4">
    <source>
        <dbReference type="EMBL" id="SPZ10075.1"/>
    </source>
</evidence>
<dbReference type="Pfam" id="PF13116">
    <property type="entry name" value="YhdP"/>
    <property type="match status" value="1"/>
</dbReference>
<evidence type="ECO:0000259" key="2">
    <source>
        <dbReference type="Pfam" id="PF13116"/>
    </source>
</evidence>
<dbReference type="RefSeq" id="WP_010797273.1">
    <property type="nucleotide sequence ID" value="NZ_FQYS01000002.1"/>
</dbReference>
<gene>
    <name evidence="3" type="ORF">IRZ65_01835</name>
    <name evidence="4" type="ORF">NCTC11842_03661</name>
</gene>
<dbReference type="InterPro" id="IPR025263">
    <property type="entry name" value="YhdP_central"/>
</dbReference>
<protein>
    <submittedName>
        <fullName evidence="3">TIGR02099 family protein</fullName>
    </submittedName>
</protein>
<reference evidence="3 6" key="2">
    <citation type="submission" date="2020-10" db="EMBL/GenBank/DDBJ databases">
        <title>Genome sequences of Pseudomonas isolates.</title>
        <authorList>
            <person name="Wessels L."/>
            <person name="Reich F."/>
            <person name="Hammerl J."/>
        </authorList>
    </citation>
    <scope>NUCLEOTIDE SEQUENCE [LARGE SCALE GENOMIC DNA]</scope>
    <source>
        <strain evidence="3 6">20-MO00624-0</strain>
    </source>
</reference>
<feature type="domain" description="YhdP central" evidence="2">
    <location>
        <begin position="11"/>
        <end position="1278"/>
    </location>
</feature>
<evidence type="ECO:0000313" key="6">
    <source>
        <dbReference type="Proteomes" id="UP000626180"/>
    </source>
</evidence>
<sequence length="1284" mass="139251">MAGLGRFIGTLLRLGFGLCALILILLALYVSVGRQLMPGVAEYRADVEVRLSSALKQPVRLGALKGSWQGLNPVIDLQDLELGEGSQPLHLERIRVVPNMFQSLLHWQPILSYASLDGVRLELLEEADGRWRIAGLPQRDDEQEPFDPAPLLKWLPSLGRLSVLNGQLSVLSHEGKVFTLRYVEATLSTRRNGDVRLDARLNLPDGQPLALDVQGQVDSAHWQDSRFKSYLSLPQTDWAQWVPRTLTRQWRPHELHAGGEVWLDWAHGVPQDAALRLNAARLVASYGTRAPAGLDDLALNLSFTREKNGWRAIGSDLAVSLGEKRWSGVTLAVQRNDAADRWQVRADRLDLAPLAAAVQALAPLPENVASALSALSPHGALRNISLDYQPQKSLADRLAFAANLEKVGFSAYHGAPAVENASGSATGGLQHGELRLDTTNFSLHLATLFPEPWQYRTAKARLNWSLSDDSFTLSSPLMRVSGEEGDAAGDMFIRLARKPGIESYMDLRVGLRNGDARYTAKYLPTRTPAMSGPLADWLKTAIKGGHIDEGIYQYQGSLMHDAPPGARTMSLFFRVHDALLAYQPGWPELREASGDIVIEDDAVRIQVPEGRILDTQVSKANVTIPLRHDGSTVHLYLKSDLDSSVKDGLTILQETPLPTAETFKGWRGEGALKGKLDLDLPFDHGLPPKVIVDFVANGARLQLANPMLDVTNIRGAFRYDTTRGLSAPDIKAQVLGSQAHGKAFAEGNQTDPKTRLVAEGKVALSQLTQWLGVGGRPLPVSGDIPYRMSLTLANEASEIVVASNLQGVAIDLPAPFGKDPQTAHDGFFSMTLNGPERRYEATYQGLADAVIVAPPDRLTEARGEVVLGNGTANLPSGQGIRVRGVLDRLVLSEWQVAIEKYVTPGKEPATRSGGGPASPDSMLSILAGGQLKVVHFEGFGQTVENLAVQLEPQSNVWVLTLDSSVIAGQVRLPEDRKVPITLALKHLDFPSHAAPAGGAKPVESPDPLANIDPHGLPAMDVSIDTLSLGGEPVGAQRLRIRPTTAGVRFSDLNLYLKGLKVEGTMDWEGLPGTTRTRYSGRLSGDNVADVLLAWKFASSVTSREFRLDANVSWPGSPAWAGLNRLSGTLDASLRNGQLRQVEGSASALRVFGLLNFEAIRRRLRLDFSDIFGRGLSYDTISGLLEAQNGVFLTRKPIILDGPSTDMQMQGTLDLAHDQVDAHLQVGLPLTNSLPIAALIAGAPAIGGALFIVDRLIGDRVTRMASVNYHIHGPWQNPQMTLGKK</sequence>
<evidence type="ECO:0000313" key="5">
    <source>
        <dbReference type="Proteomes" id="UP000250443"/>
    </source>
</evidence>
<dbReference type="InterPro" id="IPR011836">
    <property type="entry name" value="YhdP"/>
</dbReference>
<keyword evidence="6" id="KW-1185">Reference proteome</keyword>
<dbReference type="Proteomes" id="UP000250443">
    <property type="component" value="Unassembled WGS sequence"/>
</dbReference>
<keyword evidence="1" id="KW-0472">Membrane</keyword>
<feature type="transmembrane region" description="Helical" evidence="1">
    <location>
        <begin position="12"/>
        <end position="32"/>
    </location>
</feature>
<dbReference type="Proteomes" id="UP000626180">
    <property type="component" value="Unassembled WGS sequence"/>
</dbReference>
<dbReference type="PANTHER" id="PTHR38690">
    <property type="entry name" value="PROTEASE-RELATED"/>
    <property type="match status" value="1"/>
</dbReference>
<reference evidence="4 5" key="1">
    <citation type="submission" date="2018-06" db="EMBL/GenBank/DDBJ databases">
        <authorList>
            <consortium name="Pathogen Informatics"/>
            <person name="Doyle S."/>
        </authorList>
    </citation>
    <scope>NUCLEOTIDE SEQUENCE [LARGE SCALE GENOMIC DNA]</scope>
    <source>
        <strain evidence="4 5">NCTC11842</strain>
    </source>
</reference>
<name>A0A2X2DCT5_PSELU</name>